<reference evidence="2" key="1">
    <citation type="submission" date="2020-08" db="EMBL/GenBank/DDBJ databases">
        <title>Multicomponent nature underlies the extraordinary mechanical properties of spider dragline silk.</title>
        <authorList>
            <person name="Kono N."/>
            <person name="Nakamura H."/>
            <person name="Mori M."/>
            <person name="Yoshida Y."/>
            <person name="Ohtoshi R."/>
            <person name="Malay A.D."/>
            <person name="Moran D.A.P."/>
            <person name="Tomita M."/>
            <person name="Numata K."/>
            <person name="Arakawa K."/>
        </authorList>
    </citation>
    <scope>NUCLEOTIDE SEQUENCE</scope>
</reference>
<name>A0A8X7CIA4_9ARAC</name>
<feature type="compositionally biased region" description="Polar residues" evidence="1">
    <location>
        <begin position="110"/>
        <end position="120"/>
    </location>
</feature>
<evidence type="ECO:0000256" key="1">
    <source>
        <dbReference type="SAM" id="MobiDB-lite"/>
    </source>
</evidence>
<comment type="caution">
    <text evidence="2">The sequence shown here is derived from an EMBL/GenBank/DDBJ whole genome shotgun (WGS) entry which is preliminary data.</text>
</comment>
<evidence type="ECO:0000313" key="2">
    <source>
        <dbReference type="EMBL" id="GFY73954.1"/>
    </source>
</evidence>
<feature type="compositionally biased region" description="Basic and acidic residues" evidence="1">
    <location>
        <begin position="74"/>
        <end position="87"/>
    </location>
</feature>
<accession>A0A8X7CIA4</accession>
<keyword evidence="3" id="KW-1185">Reference proteome</keyword>
<dbReference type="EMBL" id="BMAV01020475">
    <property type="protein sequence ID" value="GFY73954.1"/>
    <property type="molecule type" value="Genomic_DNA"/>
</dbReference>
<organism evidence="2 3">
    <name type="scientific">Trichonephila inaurata madagascariensis</name>
    <dbReference type="NCBI Taxonomy" id="2747483"/>
    <lineage>
        <taxon>Eukaryota</taxon>
        <taxon>Metazoa</taxon>
        <taxon>Ecdysozoa</taxon>
        <taxon>Arthropoda</taxon>
        <taxon>Chelicerata</taxon>
        <taxon>Arachnida</taxon>
        <taxon>Araneae</taxon>
        <taxon>Araneomorphae</taxon>
        <taxon>Entelegynae</taxon>
        <taxon>Araneoidea</taxon>
        <taxon>Nephilidae</taxon>
        <taxon>Trichonephila</taxon>
        <taxon>Trichonephila inaurata</taxon>
    </lineage>
</organism>
<feature type="region of interest" description="Disordered" evidence="1">
    <location>
        <begin position="70"/>
        <end position="128"/>
    </location>
</feature>
<proteinExistence type="predicted"/>
<feature type="compositionally biased region" description="Polar residues" evidence="1">
    <location>
        <begin position="88"/>
        <end position="98"/>
    </location>
</feature>
<dbReference type="Proteomes" id="UP000886998">
    <property type="component" value="Unassembled WGS sequence"/>
</dbReference>
<sequence length="128" mass="14942">MFDLDPILVPLLKDLTQNGKKMSTYNPTFRLDSDEFIYDNNKKEFINLRAFPIWGRKLLHQQLYKIPPLGENWETSHRPLRPRKDEITTFSRVPTSIEGSGRPHQKSGRTRPSTPVNSPQKKCHMTSH</sequence>
<gene>
    <name evidence="2" type="ORF">TNIN_119271</name>
</gene>
<dbReference type="AlphaFoldDB" id="A0A8X7CIA4"/>
<protein>
    <submittedName>
        <fullName evidence="2">Uncharacterized protein</fullName>
    </submittedName>
</protein>
<evidence type="ECO:0000313" key="3">
    <source>
        <dbReference type="Proteomes" id="UP000886998"/>
    </source>
</evidence>